<dbReference type="EMBL" id="LBYB01000002">
    <property type="protein sequence ID" value="KKR42393.1"/>
    <property type="molecule type" value="Genomic_DNA"/>
</dbReference>
<comment type="caution">
    <text evidence="3">The sequence shown here is derived from an EMBL/GenBank/DDBJ whole genome shotgun (WGS) entry which is preliminary data.</text>
</comment>
<sequence length="242" mass="25847">MNKPIFLIGLLILLLSGAALYFLSVKSDTTQDRITNPSPTAEKQKPLTNEMSFFVTSVSPGKGADLGGLTGADSYCQKLAEDAGAGNKTWRAYLSTTATDNMSAVNARDRIGNGPWKNFKGEIIANNLEDLHSDANNINKQTALTEKGEVVNGRGDTPNKHDMLTGSTPEGMAFTKSEDTTCKNWTSSTEGSAMLGHHDRLGTSDTEAAKSWNSSHPSRGCSNENLVSTGGAGLFYCFAIEK</sequence>
<dbReference type="InterPro" id="IPR016186">
    <property type="entry name" value="C-type_lectin-like/link_sf"/>
</dbReference>
<proteinExistence type="predicted"/>
<evidence type="ECO:0000259" key="2">
    <source>
        <dbReference type="Pfam" id="PF06482"/>
    </source>
</evidence>
<dbReference type="Proteomes" id="UP000034881">
    <property type="component" value="Unassembled WGS sequence"/>
</dbReference>
<evidence type="ECO:0000313" key="3">
    <source>
        <dbReference type="EMBL" id="KKR42393.1"/>
    </source>
</evidence>
<protein>
    <submittedName>
        <fullName evidence="3">Collagenase NC10 and Endostatin</fullName>
    </submittedName>
</protein>
<evidence type="ECO:0000256" key="1">
    <source>
        <dbReference type="SAM" id="MobiDB-lite"/>
    </source>
</evidence>
<feature type="domain" description="Collagenase NC10/endostatin" evidence="2">
    <location>
        <begin position="60"/>
        <end position="198"/>
    </location>
</feature>
<feature type="region of interest" description="Disordered" evidence="1">
    <location>
        <begin position="150"/>
        <end position="200"/>
    </location>
</feature>
<name>A0A0G0QQG8_9BACT</name>
<reference evidence="3 4" key="1">
    <citation type="journal article" date="2015" name="Nature">
        <title>rRNA introns, odd ribosomes, and small enigmatic genomes across a large radiation of phyla.</title>
        <authorList>
            <person name="Brown C.T."/>
            <person name="Hug L.A."/>
            <person name="Thomas B.C."/>
            <person name="Sharon I."/>
            <person name="Castelle C.J."/>
            <person name="Singh A."/>
            <person name="Wilkins M.J."/>
            <person name="Williams K.H."/>
            <person name="Banfield J.F."/>
        </authorList>
    </citation>
    <scope>NUCLEOTIDE SEQUENCE [LARGE SCALE GENOMIC DNA]</scope>
</reference>
<gene>
    <name evidence="3" type="ORF">UT77_C0002G0046</name>
</gene>
<evidence type="ECO:0000313" key="4">
    <source>
        <dbReference type="Proteomes" id="UP000034881"/>
    </source>
</evidence>
<dbReference type="SUPFAM" id="SSF56436">
    <property type="entry name" value="C-type lectin-like"/>
    <property type="match status" value="1"/>
</dbReference>
<dbReference type="Pfam" id="PF06482">
    <property type="entry name" value="Endostatin"/>
    <property type="match status" value="1"/>
</dbReference>
<organism evidence="3 4">
    <name type="scientific">Candidatus Daviesbacteria bacterium GW2011_GWC2_40_12</name>
    <dbReference type="NCBI Taxonomy" id="1618431"/>
    <lineage>
        <taxon>Bacteria</taxon>
        <taxon>Candidatus Daviesiibacteriota</taxon>
    </lineage>
</organism>
<dbReference type="PATRIC" id="fig|1618431.3.peg.364"/>
<dbReference type="Gene3D" id="3.10.100.10">
    <property type="entry name" value="Mannose-Binding Protein A, subunit A"/>
    <property type="match status" value="1"/>
</dbReference>
<dbReference type="InterPro" id="IPR010515">
    <property type="entry name" value="Collagenase_NC10/endostatin"/>
</dbReference>
<dbReference type="AlphaFoldDB" id="A0A0G0QQG8"/>
<dbReference type="InterPro" id="IPR016187">
    <property type="entry name" value="CTDL_fold"/>
</dbReference>
<feature type="compositionally biased region" description="Polar residues" evidence="1">
    <location>
        <begin position="182"/>
        <end position="191"/>
    </location>
</feature>
<accession>A0A0G0QQG8</accession>